<sequence length="86" mass="9685">MSTWNEVKGKIDSIPDEALTIIDALTELEAERIRRGISQKQFAETIGMKQPQLAKIERLDSVPSLMTLSRYAKGLGKEIRLSIVTR</sequence>
<dbReference type="GO" id="GO:0003677">
    <property type="term" value="F:DNA binding"/>
    <property type="evidence" value="ECO:0007669"/>
    <property type="project" value="InterPro"/>
</dbReference>
<dbReference type="eggNOG" id="COG1396">
    <property type="taxonomic scope" value="Bacteria"/>
</dbReference>
<proteinExistence type="predicted"/>
<gene>
    <name evidence="2" type="ORF">FD51_GL000711</name>
</gene>
<accession>A0A0R1ERH4</accession>
<evidence type="ECO:0000259" key="1">
    <source>
        <dbReference type="PROSITE" id="PS50943"/>
    </source>
</evidence>
<dbReference type="InterPro" id="IPR001387">
    <property type="entry name" value="Cro/C1-type_HTH"/>
</dbReference>
<dbReference type="EMBL" id="AZCT01000012">
    <property type="protein sequence ID" value="KRK11925.1"/>
    <property type="molecule type" value="Genomic_DNA"/>
</dbReference>
<dbReference type="Gene3D" id="1.10.260.40">
    <property type="entry name" value="lambda repressor-like DNA-binding domains"/>
    <property type="match status" value="1"/>
</dbReference>
<evidence type="ECO:0000313" key="3">
    <source>
        <dbReference type="Proteomes" id="UP000051984"/>
    </source>
</evidence>
<dbReference type="Pfam" id="PF01381">
    <property type="entry name" value="HTH_3"/>
    <property type="match status" value="1"/>
</dbReference>
<feature type="domain" description="HTH cro/C1-type" evidence="1">
    <location>
        <begin position="28"/>
        <end position="82"/>
    </location>
</feature>
<dbReference type="PROSITE" id="PS50943">
    <property type="entry name" value="HTH_CROC1"/>
    <property type="match status" value="1"/>
</dbReference>
<dbReference type="RefSeq" id="WP_010492231.1">
    <property type="nucleotide sequence ID" value="NZ_AZCT01000012.1"/>
</dbReference>
<dbReference type="Proteomes" id="UP000051984">
    <property type="component" value="Unassembled WGS sequence"/>
</dbReference>
<reference evidence="2 3" key="1">
    <citation type="journal article" date="2015" name="Genome Announc.">
        <title>Expanding the biotechnology potential of lactobacilli through comparative genomics of 213 strains and associated genera.</title>
        <authorList>
            <person name="Sun Z."/>
            <person name="Harris H.M."/>
            <person name="McCann A."/>
            <person name="Guo C."/>
            <person name="Argimon S."/>
            <person name="Zhang W."/>
            <person name="Yang X."/>
            <person name="Jeffery I.B."/>
            <person name="Cooney J.C."/>
            <person name="Kagawa T.F."/>
            <person name="Liu W."/>
            <person name="Song Y."/>
            <person name="Salvetti E."/>
            <person name="Wrobel A."/>
            <person name="Rasinkangas P."/>
            <person name="Parkhill J."/>
            <person name="Rea M.C."/>
            <person name="O'Sullivan O."/>
            <person name="Ritari J."/>
            <person name="Douillard F.P."/>
            <person name="Paul Ross R."/>
            <person name="Yang R."/>
            <person name="Briner A.E."/>
            <person name="Felis G.E."/>
            <person name="de Vos W.M."/>
            <person name="Barrangou R."/>
            <person name="Klaenhammer T.R."/>
            <person name="Caufield P.W."/>
            <person name="Cui Y."/>
            <person name="Zhang H."/>
            <person name="O'Toole P.W."/>
        </authorList>
    </citation>
    <scope>NUCLEOTIDE SEQUENCE [LARGE SCALE GENOMIC DNA]</scope>
    <source>
        <strain evidence="2 3">DSM 20178</strain>
    </source>
</reference>
<dbReference type="InterPro" id="IPR010982">
    <property type="entry name" value="Lambda_DNA-bd_dom_sf"/>
</dbReference>
<organism evidence="2 3">
    <name type="scientific">Lacticaseibacillus zeae DSM 20178 = KCTC 3804</name>
    <dbReference type="NCBI Taxonomy" id="1423816"/>
    <lineage>
        <taxon>Bacteria</taxon>
        <taxon>Bacillati</taxon>
        <taxon>Bacillota</taxon>
        <taxon>Bacilli</taxon>
        <taxon>Lactobacillales</taxon>
        <taxon>Lactobacillaceae</taxon>
        <taxon>Lacticaseibacillus</taxon>
    </lineage>
</organism>
<evidence type="ECO:0000313" key="2">
    <source>
        <dbReference type="EMBL" id="KRK11925.1"/>
    </source>
</evidence>
<dbReference type="AlphaFoldDB" id="A0A0R1ERH4"/>
<protein>
    <recommendedName>
        <fullName evidence="1">HTH cro/C1-type domain-containing protein</fullName>
    </recommendedName>
</protein>
<comment type="caution">
    <text evidence="2">The sequence shown here is derived from an EMBL/GenBank/DDBJ whole genome shotgun (WGS) entry which is preliminary data.</text>
</comment>
<dbReference type="SUPFAM" id="SSF47413">
    <property type="entry name" value="lambda repressor-like DNA-binding domains"/>
    <property type="match status" value="1"/>
</dbReference>
<dbReference type="PATRIC" id="fig|1423816.3.peg.718"/>
<dbReference type="SMART" id="SM00530">
    <property type="entry name" value="HTH_XRE"/>
    <property type="match status" value="1"/>
</dbReference>
<dbReference type="CDD" id="cd00093">
    <property type="entry name" value="HTH_XRE"/>
    <property type="match status" value="1"/>
</dbReference>
<name>A0A0R1ERH4_LACZE</name>